<comment type="catalytic activity">
    <reaction evidence="11 12">
        <text>(1S,2R)-1-C-(indol-3-yl)glycerol 3-phosphate + L-serine = D-glyceraldehyde 3-phosphate + L-tryptophan + H2O</text>
        <dbReference type="Rhea" id="RHEA:10532"/>
        <dbReference type="ChEBI" id="CHEBI:15377"/>
        <dbReference type="ChEBI" id="CHEBI:33384"/>
        <dbReference type="ChEBI" id="CHEBI:57912"/>
        <dbReference type="ChEBI" id="CHEBI:58866"/>
        <dbReference type="ChEBI" id="CHEBI:59776"/>
        <dbReference type="EC" id="4.2.1.20"/>
    </reaction>
</comment>
<dbReference type="NCBIfam" id="TIGR00263">
    <property type="entry name" value="trpB"/>
    <property type="match status" value="1"/>
</dbReference>
<keyword evidence="7 12" id="KW-0822">Tryptophan biosynthesis</keyword>
<comment type="function">
    <text evidence="2 12">The beta subunit is responsible for the synthesis of L-tryptophan from indole and L-serine.</text>
</comment>
<evidence type="ECO:0000256" key="10">
    <source>
        <dbReference type="ARBA" id="ARBA00023239"/>
    </source>
</evidence>
<dbReference type="FunFam" id="3.40.50.1100:FF:000001">
    <property type="entry name" value="Tryptophan synthase beta chain"/>
    <property type="match status" value="1"/>
</dbReference>
<dbReference type="eggNOG" id="COG0133">
    <property type="taxonomic scope" value="Bacteria"/>
</dbReference>
<proteinExistence type="inferred from homology"/>
<dbReference type="Pfam" id="PF00291">
    <property type="entry name" value="PALP"/>
    <property type="match status" value="1"/>
</dbReference>
<evidence type="ECO:0000256" key="2">
    <source>
        <dbReference type="ARBA" id="ARBA00002786"/>
    </source>
</evidence>
<name>E8N1L9_ANATU</name>
<evidence type="ECO:0000259" key="13">
    <source>
        <dbReference type="Pfam" id="PF00291"/>
    </source>
</evidence>
<dbReference type="EMBL" id="AP012029">
    <property type="protein sequence ID" value="BAJ62624.1"/>
    <property type="molecule type" value="Genomic_DNA"/>
</dbReference>
<keyword evidence="9 12" id="KW-0057">Aromatic amino acid biosynthesis</keyword>
<dbReference type="Gene3D" id="3.40.50.1100">
    <property type="match status" value="2"/>
</dbReference>
<dbReference type="CDD" id="cd06446">
    <property type="entry name" value="Trp-synth_B"/>
    <property type="match status" value="1"/>
</dbReference>
<accession>E8N1L9</accession>
<evidence type="ECO:0000256" key="5">
    <source>
        <dbReference type="ARBA" id="ARBA00011270"/>
    </source>
</evidence>
<dbReference type="InterPro" id="IPR006653">
    <property type="entry name" value="Trp_synth_b_CS"/>
</dbReference>
<dbReference type="HAMAP" id="MF_00133">
    <property type="entry name" value="Trp_synth_beta"/>
    <property type="match status" value="1"/>
</dbReference>
<dbReference type="Proteomes" id="UP000008922">
    <property type="component" value="Chromosome"/>
</dbReference>
<comment type="pathway">
    <text evidence="3 12">Amino-acid biosynthesis; L-tryptophan biosynthesis; L-tryptophan from chorismate: step 5/5.</text>
</comment>
<dbReference type="RefSeq" id="WP_013559019.1">
    <property type="nucleotide sequence ID" value="NC_014960.1"/>
</dbReference>
<comment type="similarity">
    <text evidence="4 12">Belongs to the TrpB family.</text>
</comment>
<dbReference type="EC" id="4.2.1.20" evidence="12"/>
<dbReference type="PIRSF" id="PIRSF001413">
    <property type="entry name" value="Trp_syn_beta"/>
    <property type="match status" value="1"/>
</dbReference>
<evidence type="ECO:0000256" key="1">
    <source>
        <dbReference type="ARBA" id="ARBA00001933"/>
    </source>
</evidence>
<sequence>METLSLIPTQQKDGRFGIFGGQYIPEVLMPAVQELEETYRQTRNDAEFHEIYTHLLKTYVGRPTPLTFAKRLTEELGGARIYLKREDLTHTGAHKINNALGQALLAKRMGKTRLVAETGAGQHGVATATVAALLDMECVVYMGSVDIARQQPNVQRMKLLGAEVRAVESGTRTLKDAVNEAIRDWVTNVRTTHYLLGSALGPHPYPTIVRDFQAVIGREAHAQILEAEGRLPDACIACVGGGSNAIGLFSAFVDDEEVALIGVEAGGEGIASGKHAARFADPARGKPGVLHGTFTYLLQDEDGQVLPTHSISAGLDYPAVGPEHAYLREIGRAEYTSVTDAEALQAFQTLARTEGILPALESSHALAEAIRRAPSLPRESILLVNLSGRGDKDLETVLKALKGRGA</sequence>
<evidence type="ECO:0000256" key="6">
    <source>
        <dbReference type="ARBA" id="ARBA00022605"/>
    </source>
</evidence>
<evidence type="ECO:0000256" key="3">
    <source>
        <dbReference type="ARBA" id="ARBA00004733"/>
    </source>
</evidence>
<dbReference type="PANTHER" id="PTHR48077:SF3">
    <property type="entry name" value="TRYPTOPHAN SYNTHASE"/>
    <property type="match status" value="1"/>
</dbReference>
<dbReference type="HOGENOM" id="CLU_016734_3_1_0"/>
<evidence type="ECO:0000256" key="9">
    <source>
        <dbReference type="ARBA" id="ARBA00023141"/>
    </source>
</evidence>
<dbReference type="PROSITE" id="PS00168">
    <property type="entry name" value="TRP_SYNTHASE_BETA"/>
    <property type="match status" value="1"/>
</dbReference>
<feature type="domain" description="Tryptophan synthase beta chain-like PALP" evidence="13">
    <location>
        <begin position="60"/>
        <end position="387"/>
    </location>
</feature>
<dbReference type="SUPFAM" id="SSF53686">
    <property type="entry name" value="Tryptophan synthase beta subunit-like PLP-dependent enzymes"/>
    <property type="match status" value="1"/>
</dbReference>
<evidence type="ECO:0000313" key="14">
    <source>
        <dbReference type="EMBL" id="BAJ62624.1"/>
    </source>
</evidence>
<dbReference type="InterPro" id="IPR023026">
    <property type="entry name" value="Trp_synth_beta/beta-like"/>
</dbReference>
<dbReference type="InterPro" id="IPR001926">
    <property type="entry name" value="TrpB-like_PALP"/>
</dbReference>
<dbReference type="InterPro" id="IPR036052">
    <property type="entry name" value="TrpB-like_PALP_sf"/>
</dbReference>
<evidence type="ECO:0000256" key="12">
    <source>
        <dbReference type="HAMAP-Rule" id="MF_00133"/>
    </source>
</evidence>
<keyword evidence="6 12" id="KW-0028">Amino-acid biosynthesis</keyword>
<comment type="cofactor">
    <cofactor evidence="1 12">
        <name>pyridoxal 5'-phosphate</name>
        <dbReference type="ChEBI" id="CHEBI:597326"/>
    </cofactor>
</comment>
<evidence type="ECO:0000256" key="11">
    <source>
        <dbReference type="ARBA" id="ARBA00049047"/>
    </source>
</evidence>
<dbReference type="InterPro" id="IPR006654">
    <property type="entry name" value="Trp_synth_beta"/>
</dbReference>
<dbReference type="GO" id="GO:0004834">
    <property type="term" value="F:tryptophan synthase activity"/>
    <property type="evidence" value="ECO:0007669"/>
    <property type="project" value="UniProtKB-UniRule"/>
</dbReference>
<dbReference type="PANTHER" id="PTHR48077">
    <property type="entry name" value="TRYPTOPHAN SYNTHASE-RELATED"/>
    <property type="match status" value="1"/>
</dbReference>
<evidence type="ECO:0000256" key="7">
    <source>
        <dbReference type="ARBA" id="ARBA00022822"/>
    </source>
</evidence>
<dbReference type="STRING" id="926569.ANT_05900"/>
<protein>
    <recommendedName>
        <fullName evidence="12">Tryptophan synthase beta chain</fullName>
        <ecNumber evidence="12">4.2.1.20</ecNumber>
    </recommendedName>
</protein>
<evidence type="ECO:0000256" key="8">
    <source>
        <dbReference type="ARBA" id="ARBA00022898"/>
    </source>
</evidence>
<dbReference type="GO" id="GO:0005737">
    <property type="term" value="C:cytoplasm"/>
    <property type="evidence" value="ECO:0007669"/>
    <property type="project" value="TreeGrafter"/>
</dbReference>
<dbReference type="InParanoid" id="E8N1L9"/>
<comment type="subunit">
    <text evidence="5 12">Tetramer of two alpha and two beta chains.</text>
</comment>
<evidence type="ECO:0000313" key="15">
    <source>
        <dbReference type="Proteomes" id="UP000008922"/>
    </source>
</evidence>
<dbReference type="FunFam" id="3.40.50.1100:FF:000004">
    <property type="entry name" value="Tryptophan synthase beta chain"/>
    <property type="match status" value="1"/>
</dbReference>
<gene>
    <name evidence="12 14" type="primary">trpB</name>
    <name evidence="14" type="ordered locus">ANT_05900</name>
</gene>
<dbReference type="KEGG" id="atm:ANT_05900"/>
<keyword evidence="15" id="KW-1185">Reference proteome</keyword>
<feature type="modified residue" description="N6-(pyridoxal phosphate)lysine" evidence="12">
    <location>
        <position position="95"/>
    </location>
</feature>
<dbReference type="UniPathway" id="UPA00035">
    <property type="reaction ID" value="UER00044"/>
</dbReference>
<organism evidence="14 15">
    <name type="scientific">Anaerolinea thermophila (strain DSM 14523 / JCM 11388 / NBRC 100420 / UNI-1)</name>
    <dbReference type="NCBI Taxonomy" id="926569"/>
    <lineage>
        <taxon>Bacteria</taxon>
        <taxon>Bacillati</taxon>
        <taxon>Chloroflexota</taxon>
        <taxon>Anaerolineae</taxon>
        <taxon>Anaerolineales</taxon>
        <taxon>Anaerolineaceae</taxon>
        <taxon>Anaerolinea</taxon>
    </lineage>
</organism>
<dbReference type="FunCoup" id="E8N1L9">
    <property type="interactions" value="367"/>
</dbReference>
<evidence type="ECO:0000256" key="4">
    <source>
        <dbReference type="ARBA" id="ARBA00009982"/>
    </source>
</evidence>
<dbReference type="OrthoDB" id="9766131at2"/>
<dbReference type="AlphaFoldDB" id="E8N1L9"/>
<keyword evidence="10 12" id="KW-0456">Lyase</keyword>
<keyword evidence="8 12" id="KW-0663">Pyridoxal phosphate</keyword>
<reference evidence="14 15" key="1">
    <citation type="submission" date="2010-12" db="EMBL/GenBank/DDBJ databases">
        <title>Whole genome sequence of Anaerolinea thermophila UNI-1.</title>
        <authorList>
            <person name="Narita-Yamada S."/>
            <person name="Kishi E."/>
            <person name="Watanabe Y."/>
            <person name="Takasaki K."/>
            <person name="Ankai A."/>
            <person name="Oguchi A."/>
            <person name="Fukui S."/>
            <person name="Takahashi M."/>
            <person name="Yashiro I."/>
            <person name="Hosoyama A."/>
            <person name="Sekiguchi Y."/>
            <person name="Hanada S."/>
            <person name="Fujita N."/>
        </authorList>
    </citation>
    <scope>NUCLEOTIDE SEQUENCE [LARGE SCALE GENOMIC DNA]</scope>
    <source>
        <strain evidence="15">DSM 14523 / JCM 11388 / NBRC 100420 / UNI-1</strain>
    </source>
</reference>